<evidence type="ECO:0000256" key="1">
    <source>
        <dbReference type="SAM" id="SignalP"/>
    </source>
</evidence>
<dbReference type="RefSeq" id="WP_124878797.1">
    <property type="nucleotide sequence ID" value="NZ_RQJO01000015.1"/>
</dbReference>
<evidence type="ECO:0008006" key="4">
    <source>
        <dbReference type="Google" id="ProtNLM"/>
    </source>
</evidence>
<protein>
    <recommendedName>
        <fullName evidence="4">Outer membrane protein beta-barrel domain-containing protein</fullName>
    </recommendedName>
</protein>
<evidence type="ECO:0000313" key="2">
    <source>
        <dbReference type="EMBL" id="RRA98874.1"/>
    </source>
</evidence>
<dbReference type="Proteomes" id="UP000271925">
    <property type="component" value="Unassembled WGS sequence"/>
</dbReference>
<keyword evidence="1" id="KW-0732">Signal</keyword>
<feature type="chain" id="PRO_5018219356" description="Outer membrane protein beta-barrel domain-containing protein" evidence="1">
    <location>
        <begin position="21"/>
        <end position="429"/>
    </location>
</feature>
<sequence length="429" mass="49005">MKHHKLLGMLLIAISFSSYGQFTAGLKGTLITSIKSPRFFAKVNGYEVFESNSGDGKGSAWGPFVRYDFPRWYAQIEASKGQYSPPGLTASSPTYSSGTYMRFKRQDARLIIGYKPLPWLRVNAGVVGVRNRYQYPLSNDSYIKYLQEQILQYPDRIDSYKDNLEVARILAAVQTSYQLSLTEGQVGVGADVGGFTFDLTYNRSLSPIVDGIYYQGKPYTIGQHYSFWSISAGYRLLPLKTFLLQPRKNRRTYERIKKTIPYYRNEVSAGLGITSDDFGGAWIYENRYTRYVHRRFGLTAIAGLVRSFEDYSQFLPQAQVGYQLSTLIRGLPLYTRRHHLGLSAGRVFTFVSGFKPSYGSGYNRNGQLYLQTINVTSNNRFEKQGRGVQFQVDYEFLPTDHLAAGTWFRFQKSEVLRYAAMGFQIGYRF</sequence>
<gene>
    <name evidence="2" type="ORF">EHT25_28210</name>
</gene>
<dbReference type="EMBL" id="RQJO01000015">
    <property type="protein sequence ID" value="RRA98874.1"/>
    <property type="molecule type" value="Genomic_DNA"/>
</dbReference>
<accession>A0A3P1BCV9</accession>
<name>A0A3P1BCV9_9BACT</name>
<reference evidence="2 3" key="1">
    <citation type="submission" date="2018-11" db="EMBL/GenBank/DDBJ databases">
        <authorList>
            <person name="Zhou Z."/>
            <person name="Wang G."/>
        </authorList>
    </citation>
    <scope>NUCLEOTIDE SEQUENCE [LARGE SCALE GENOMIC DNA]</scope>
    <source>
        <strain evidence="2 3">KCTC52004</strain>
    </source>
</reference>
<feature type="signal peptide" evidence="1">
    <location>
        <begin position="1"/>
        <end position="20"/>
    </location>
</feature>
<comment type="caution">
    <text evidence="2">The sequence shown here is derived from an EMBL/GenBank/DDBJ whole genome shotgun (WGS) entry which is preliminary data.</text>
</comment>
<dbReference type="AlphaFoldDB" id="A0A3P1BCV9"/>
<keyword evidence="3" id="KW-1185">Reference proteome</keyword>
<evidence type="ECO:0000313" key="3">
    <source>
        <dbReference type="Proteomes" id="UP000271925"/>
    </source>
</evidence>
<organism evidence="2 3">
    <name type="scientific">Larkinella rosea</name>
    <dbReference type="NCBI Taxonomy" id="2025312"/>
    <lineage>
        <taxon>Bacteria</taxon>
        <taxon>Pseudomonadati</taxon>
        <taxon>Bacteroidota</taxon>
        <taxon>Cytophagia</taxon>
        <taxon>Cytophagales</taxon>
        <taxon>Spirosomataceae</taxon>
        <taxon>Larkinella</taxon>
    </lineage>
</organism>
<dbReference type="OrthoDB" id="931294at2"/>
<proteinExistence type="predicted"/>